<evidence type="ECO:0000256" key="2">
    <source>
        <dbReference type="SAM" id="MobiDB-lite"/>
    </source>
</evidence>
<dbReference type="PANTHER" id="PTHR40278">
    <property type="entry name" value="DNA UTILIZATION PROTEIN HOFN"/>
    <property type="match status" value="1"/>
</dbReference>
<evidence type="ECO:0000256" key="1">
    <source>
        <dbReference type="SAM" id="Coils"/>
    </source>
</evidence>
<gene>
    <name evidence="4" type="ORF">Dacsa_3160</name>
</gene>
<feature type="compositionally biased region" description="Basic and acidic residues" evidence="2">
    <location>
        <begin position="9"/>
        <end position="26"/>
    </location>
</feature>
<dbReference type="Proteomes" id="UP000010482">
    <property type="component" value="Chromosome"/>
</dbReference>
<evidence type="ECO:0000313" key="5">
    <source>
        <dbReference type="Proteomes" id="UP000010482"/>
    </source>
</evidence>
<dbReference type="eggNOG" id="COG3166">
    <property type="taxonomic scope" value="Bacteria"/>
</dbReference>
<name>K9YZG5_DACS8</name>
<sequence>MYSLDVNLLKERREKEQPQKETETQGKKGLQLPSLEGNLPLIIGAAIGVAFPALVGGSWYLITARTDQVRQEITQLEQELAPVQNQQQAVTAKREDLKQAQENLTAFANIFDKIKPLSAILEDVRDRAPDNIQVNSVQQSETEGRTQFNIEGIGESYEAVNYFFLTLQRSPFIARETVNLETTSQGDYQLELINDLPDYLNELAPKEVISYNISFALNNKSASELLPILREQGATGLVTRINTLKNKGIFQLTSNNEE</sequence>
<dbReference type="AlphaFoldDB" id="K9YZG5"/>
<feature type="transmembrane region" description="Helical" evidence="3">
    <location>
        <begin position="39"/>
        <end position="62"/>
    </location>
</feature>
<dbReference type="STRING" id="13035.Dacsa_3160"/>
<proteinExistence type="predicted"/>
<keyword evidence="3" id="KW-0812">Transmembrane</keyword>
<dbReference type="RefSeq" id="WP_015230662.1">
    <property type="nucleotide sequence ID" value="NC_019780.1"/>
</dbReference>
<dbReference type="InterPro" id="IPR007813">
    <property type="entry name" value="PilN"/>
</dbReference>
<evidence type="ECO:0000313" key="4">
    <source>
        <dbReference type="EMBL" id="AFZ51685.1"/>
    </source>
</evidence>
<keyword evidence="5" id="KW-1185">Reference proteome</keyword>
<dbReference type="Pfam" id="PF05137">
    <property type="entry name" value="PilN"/>
    <property type="match status" value="1"/>
</dbReference>
<keyword evidence="3" id="KW-1133">Transmembrane helix</keyword>
<dbReference type="HOGENOM" id="CLU_071789_0_0_3"/>
<evidence type="ECO:0000256" key="3">
    <source>
        <dbReference type="SAM" id="Phobius"/>
    </source>
</evidence>
<reference evidence="4" key="1">
    <citation type="submission" date="2012-04" db="EMBL/GenBank/DDBJ databases">
        <title>Finished genome of Dactylococcopsis salina PCC 8305.</title>
        <authorList>
            <consortium name="US DOE Joint Genome Institute"/>
            <person name="Gugger M."/>
            <person name="Coursin T."/>
            <person name="Rippka R."/>
            <person name="Tandeau De Marsac N."/>
            <person name="Huntemann M."/>
            <person name="Wei C.-L."/>
            <person name="Han J."/>
            <person name="Detter J.C."/>
            <person name="Han C."/>
            <person name="Tapia R."/>
            <person name="Daligault H."/>
            <person name="Chen A."/>
            <person name="Krypides N."/>
            <person name="Mavromatis K."/>
            <person name="Markowitz V."/>
            <person name="Szeto E."/>
            <person name="Ivanova N."/>
            <person name="Ovchinnikova G."/>
            <person name="Pagani I."/>
            <person name="Pati A."/>
            <person name="Goodwin L."/>
            <person name="Peters L."/>
            <person name="Pitluck S."/>
            <person name="Woyke T."/>
            <person name="Kerfeld C."/>
        </authorList>
    </citation>
    <scope>NUCLEOTIDE SEQUENCE [LARGE SCALE GENOMIC DNA]</scope>
    <source>
        <strain evidence="4">PCC 8305</strain>
    </source>
</reference>
<keyword evidence="3" id="KW-0472">Membrane</keyword>
<dbReference type="EMBL" id="CP003944">
    <property type="protein sequence ID" value="AFZ51685.1"/>
    <property type="molecule type" value="Genomic_DNA"/>
</dbReference>
<dbReference type="PANTHER" id="PTHR40278:SF1">
    <property type="entry name" value="DNA UTILIZATION PROTEIN HOFN"/>
    <property type="match status" value="1"/>
</dbReference>
<feature type="region of interest" description="Disordered" evidence="2">
    <location>
        <begin position="9"/>
        <end position="30"/>
    </location>
</feature>
<feature type="coiled-coil region" evidence="1">
    <location>
        <begin position="66"/>
        <end position="103"/>
    </location>
</feature>
<dbReference type="OrthoDB" id="422602at2"/>
<dbReference type="KEGG" id="dsl:Dacsa_3160"/>
<accession>K9YZG5</accession>
<keyword evidence="1" id="KW-0175">Coiled coil</keyword>
<dbReference type="InterPro" id="IPR052534">
    <property type="entry name" value="Extracell_DNA_Util/SecSys_Comp"/>
</dbReference>
<organism evidence="4 5">
    <name type="scientific">Dactylococcopsis salina (strain PCC 8305)</name>
    <name type="common">Myxobactron salinum</name>
    <dbReference type="NCBI Taxonomy" id="13035"/>
    <lineage>
        <taxon>Bacteria</taxon>
        <taxon>Bacillati</taxon>
        <taxon>Cyanobacteriota</taxon>
        <taxon>Cyanophyceae</taxon>
        <taxon>Nodosilineales</taxon>
        <taxon>Cymatolegaceae</taxon>
        <taxon>Dactylococcopsis</taxon>
    </lineage>
</organism>
<protein>
    <submittedName>
        <fullName evidence="4">Tfp pilus assembly protein PilN</fullName>
    </submittedName>
</protein>